<evidence type="ECO:0000259" key="2">
    <source>
        <dbReference type="SMART" id="SM00899"/>
    </source>
</evidence>
<feature type="domain" description="Ferrous iron transporter FeoA-like" evidence="2">
    <location>
        <begin position="107"/>
        <end position="180"/>
    </location>
</feature>
<dbReference type="InterPro" id="IPR008988">
    <property type="entry name" value="Transcriptional_repressor_C"/>
</dbReference>
<dbReference type="Proteomes" id="UP000186851">
    <property type="component" value="Chromosome"/>
</dbReference>
<dbReference type="Gene3D" id="1.10.10.10">
    <property type="entry name" value="Winged helix-like DNA-binding domain superfamily/Winged helix DNA-binding domain"/>
    <property type="match status" value="1"/>
</dbReference>
<protein>
    <submittedName>
        <fullName evidence="3">Ferrous iron transport protein A</fullName>
    </submittedName>
</protein>
<evidence type="ECO:0000313" key="3">
    <source>
        <dbReference type="EMBL" id="WEU40429.1"/>
    </source>
</evidence>
<accession>A0AAF0D2I5</accession>
<dbReference type="Pfam" id="PF04023">
    <property type="entry name" value="FeoA"/>
    <property type="match status" value="1"/>
</dbReference>
<dbReference type="KEGG" id="oyw:OdinLCB4_000405"/>
<dbReference type="AlphaFoldDB" id="A0AAF0D2I5"/>
<proteinExistence type="predicted"/>
<dbReference type="EMBL" id="CP091871">
    <property type="protein sequence ID" value="WEU40429.1"/>
    <property type="molecule type" value="Genomic_DNA"/>
</dbReference>
<dbReference type="GO" id="GO:0046914">
    <property type="term" value="F:transition metal ion binding"/>
    <property type="evidence" value="ECO:0007669"/>
    <property type="project" value="InterPro"/>
</dbReference>
<dbReference type="SMART" id="SM00899">
    <property type="entry name" value="FeoA"/>
    <property type="match status" value="1"/>
</dbReference>
<sequence>MDKLEYKGLCKMLEEIYKLEFSSKNFSLDQIQRNLNLSDREDFMNTLRILEEMNLIKVNWRGRIHLTNKGREIIKLIHDKGNFSLPEPTVKESAFIVDERAGESQFKRLMEVDPPATVEVVEILPGNPNIERQLLCIGIIPGVKAEVMAKSRFGGTTILKISGFEVALSRNITHRILVKKL</sequence>
<dbReference type="Gene3D" id="2.30.30.90">
    <property type="match status" value="1"/>
</dbReference>
<gene>
    <name evidence="3" type="ORF">OdinLCB4_000405</name>
</gene>
<dbReference type="InterPro" id="IPR038157">
    <property type="entry name" value="FeoA_core_dom"/>
</dbReference>
<dbReference type="SUPFAM" id="SSF46785">
    <property type="entry name" value="Winged helix' DNA-binding domain"/>
    <property type="match status" value="1"/>
</dbReference>
<dbReference type="InterPro" id="IPR036388">
    <property type="entry name" value="WH-like_DNA-bd_sf"/>
</dbReference>
<evidence type="ECO:0000256" key="1">
    <source>
        <dbReference type="ARBA" id="ARBA00023004"/>
    </source>
</evidence>
<reference evidence="3" key="2">
    <citation type="journal article" date="2022" name="Nat. Microbiol.">
        <title>A closed Candidatus Odinarchaeum chromosome exposes Asgard archaeal viruses.</title>
        <authorList>
            <person name="Tamarit D."/>
            <person name="Caceres E.F."/>
            <person name="Krupovic M."/>
            <person name="Nijland R."/>
            <person name="Eme L."/>
            <person name="Robinson N.P."/>
            <person name="Ettema T.J.G."/>
        </authorList>
    </citation>
    <scope>NUCLEOTIDE SEQUENCE</scope>
    <source>
        <strain evidence="3">LCB_4</strain>
    </source>
</reference>
<name>A0AAF0D2I5_ODILC</name>
<dbReference type="InterPro" id="IPR007167">
    <property type="entry name" value="Fe-transptr_FeoA-like"/>
</dbReference>
<organism evidence="3 4">
    <name type="scientific">Odinarchaeota yellowstonii (strain LCB_4)</name>
    <dbReference type="NCBI Taxonomy" id="1841599"/>
    <lineage>
        <taxon>Archaea</taxon>
        <taxon>Promethearchaeati</taxon>
        <taxon>Candidatus Odinarchaeota</taxon>
        <taxon>Candidatus Odinarchaeia</taxon>
        <taxon>Candidatus Odinarchaeales</taxon>
        <taxon>Candidatus Odinarchaeaceae</taxon>
        <taxon>Candidatus Odinarchaeum</taxon>
    </lineage>
</organism>
<evidence type="ECO:0000313" key="4">
    <source>
        <dbReference type="Proteomes" id="UP000186851"/>
    </source>
</evidence>
<reference evidence="3" key="1">
    <citation type="journal article" date="2017" name="Nature">
        <title>Asgard archaea illuminate the origin of eukaryotic cellular complexity.</title>
        <authorList>
            <person name="Zaremba-Niedzwiedzka K."/>
            <person name="Caceres E.F."/>
            <person name="Saw J.H."/>
            <person name="Backstrom D."/>
            <person name="Juzokaite L."/>
            <person name="Vancaester E."/>
            <person name="Seitz K.W."/>
            <person name="Anantharaman K."/>
            <person name="Starnawski P."/>
            <person name="Kjeldsen K.U."/>
            <person name="Scott M.B."/>
            <person name="Nunoura T."/>
            <person name="Banfield J.F."/>
            <person name="Schramm A."/>
            <person name="Baker B.J."/>
            <person name="Spang A."/>
            <person name="Ettema T.J.G."/>
        </authorList>
    </citation>
    <scope>NUCLEOTIDE SEQUENCE</scope>
    <source>
        <strain evidence="3">LCB_4</strain>
    </source>
</reference>
<dbReference type="InterPro" id="IPR036390">
    <property type="entry name" value="WH_DNA-bd_sf"/>
</dbReference>
<dbReference type="SUPFAM" id="SSF50037">
    <property type="entry name" value="C-terminal domain of transcriptional repressors"/>
    <property type="match status" value="1"/>
</dbReference>
<keyword evidence="1" id="KW-0408">Iron</keyword>